<sequence length="201" mass="23393">MSNESRHPHRMSSLHEALPFEFILEQDSTTDSALVFRQFRPQHNEVLQMDNLYLINYPQYPFLLFLLTASLKHRVSFKMRTIHMLNILLSSMELLNIEDPILSIPIKRALTSKLGFLNFAPELRNRIYKYLSLFDDGVSLSKVPWIDLLAACKQIQNECPSILYGGTFYPAMPTSSYPLIIECCSLENFLEHARFEVNRTF</sequence>
<evidence type="ECO:0000313" key="2">
    <source>
        <dbReference type="Proteomes" id="UP000250266"/>
    </source>
</evidence>
<protein>
    <submittedName>
        <fullName evidence="1">Uncharacterized protein</fullName>
    </submittedName>
</protein>
<dbReference type="Proteomes" id="UP000250266">
    <property type="component" value="Unassembled WGS sequence"/>
</dbReference>
<reference evidence="1 2" key="1">
    <citation type="journal article" date="2016" name="Nat. Commun.">
        <title>Ectomycorrhizal ecology is imprinted in the genome of the dominant symbiotic fungus Cenococcum geophilum.</title>
        <authorList>
            <consortium name="DOE Joint Genome Institute"/>
            <person name="Peter M."/>
            <person name="Kohler A."/>
            <person name="Ohm R.A."/>
            <person name="Kuo A."/>
            <person name="Krutzmann J."/>
            <person name="Morin E."/>
            <person name="Arend M."/>
            <person name="Barry K.W."/>
            <person name="Binder M."/>
            <person name="Choi C."/>
            <person name="Clum A."/>
            <person name="Copeland A."/>
            <person name="Grisel N."/>
            <person name="Haridas S."/>
            <person name="Kipfer T."/>
            <person name="LaButti K."/>
            <person name="Lindquist E."/>
            <person name="Lipzen A."/>
            <person name="Maire R."/>
            <person name="Meier B."/>
            <person name="Mihaltcheva S."/>
            <person name="Molinier V."/>
            <person name="Murat C."/>
            <person name="Poggeler S."/>
            <person name="Quandt C.A."/>
            <person name="Sperisen C."/>
            <person name="Tritt A."/>
            <person name="Tisserant E."/>
            <person name="Crous P.W."/>
            <person name="Henrissat B."/>
            <person name="Nehls U."/>
            <person name="Egli S."/>
            <person name="Spatafora J.W."/>
            <person name="Grigoriev I.V."/>
            <person name="Martin F.M."/>
        </authorList>
    </citation>
    <scope>NUCLEOTIDE SEQUENCE [LARGE SCALE GENOMIC DNA]</scope>
    <source>
        <strain evidence="1 2">CBS 459.81</strain>
    </source>
</reference>
<accession>A0A8E2EDF4</accession>
<evidence type="ECO:0000313" key="1">
    <source>
        <dbReference type="EMBL" id="OCK81744.1"/>
    </source>
</evidence>
<proteinExistence type="predicted"/>
<keyword evidence="2" id="KW-1185">Reference proteome</keyword>
<gene>
    <name evidence="1" type="ORF">K432DRAFT_391899</name>
</gene>
<name>A0A8E2EDF4_9PEZI</name>
<dbReference type="AlphaFoldDB" id="A0A8E2EDF4"/>
<organism evidence="1 2">
    <name type="scientific">Lepidopterella palustris CBS 459.81</name>
    <dbReference type="NCBI Taxonomy" id="1314670"/>
    <lineage>
        <taxon>Eukaryota</taxon>
        <taxon>Fungi</taxon>
        <taxon>Dikarya</taxon>
        <taxon>Ascomycota</taxon>
        <taxon>Pezizomycotina</taxon>
        <taxon>Dothideomycetes</taxon>
        <taxon>Pleosporomycetidae</taxon>
        <taxon>Mytilinidiales</taxon>
        <taxon>Argynnaceae</taxon>
        <taxon>Lepidopterella</taxon>
    </lineage>
</organism>
<dbReference type="EMBL" id="KV744910">
    <property type="protein sequence ID" value="OCK81744.1"/>
    <property type="molecule type" value="Genomic_DNA"/>
</dbReference>